<accession>A0A1M6LT82</accession>
<protein>
    <submittedName>
        <fullName evidence="1">Uncharacterized protein</fullName>
    </submittedName>
</protein>
<sequence length="218" mass="25371">MLQEKLNECRVLMAEVSQNKQKDNEHQNVVKRNNTFFDTYKNYFLPIVKGYAVCKKYSHVSFTDKTIDELSKYIDYSKKTFEQKTVINPAKYQDGVKKLSEKIQSEWKSQTDDYLAGIKEELGILKLVSNEKQEIQKILACMNNFSNWPVDEAVSSQYETANEKANEILSKMEFDVEIANFLKKVKDKEASLLDLTDSIIDWIRREELSGNIILSIKN</sequence>
<dbReference type="Proteomes" id="UP000183952">
    <property type="component" value="Unassembled WGS sequence"/>
</dbReference>
<gene>
    <name evidence="1" type="ORF">SAMN02745248_00812</name>
</gene>
<reference evidence="1 2" key="1">
    <citation type="submission" date="2016-11" db="EMBL/GenBank/DDBJ databases">
        <authorList>
            <person name="Jaros S."/>
            <person name="Januszkiewicz K."/>
            <person name="Wedrychowicz H."/>
        </authorList>
    </citation>
    <scope>NUCLEOTIDE SEQUENCE [LARGE SCALE GENOMIC DNA]</scope>
    <source>
        <strain evidence="1 2">DSM 3090</strain>
    </source>
</reference>
<dbReference type="STRING" id="1121331.SAMN02745248_00812"/>
<dbReference type="RefSeq" id="WP_072902613.1">
    <property type="nucleotide sequence ID" value="NZ_FRAD01000006.1"/>
</dbReference>
<dbReference type="AlphaFoldDB" id="A0A1M6LT82"/>
<name>A0A1M6LT82_9CLOT</name>
<proteinExistence type="predicted"/>
<evidence type="ECO:0000313" key="1">
    <source>
        <dbReference type="EMBL" id="SHJ74399.1"/>
    </source>
</evidence>
<organism evidence="1 2">
    <name type="scientific">Hathewaya proteolytica DSM 3090</name>
    <dbReference type="NCBI Taxonomy" id="1121331"/>
    <lineage>
        <taxon>Bacteria</taxon>
        <taxon>Bacillati</taxon>
        <taxon>Bacillota</taxon>
        <taxon>Clostridia</taxon>
        <taxon>Eubacteriales</taxon>
        <taxon>Clostridiaceae</taxon>
        <taxon>Hathewaya</taxon>
    </lineage>
</organism>
<evidence type="ECO:0000313" key="2">
    <source>
        <dbReference type="Proteomes" id="UP000183952"/>
    </source>
</evidence>
<dbReference type="OrthoDB" id="2046801at2"/>
<dbReference type="EMBL" id="FRAD01000006">
    <property type="protein sequence ID" value="SHJ74399.1"/>
    <property type="molecule type" value="Genomic_DNA"/>
</dbReference>
<keyword evidence="2" id="KW-1185">Reference proteome</keyword>